<name>A0AAD5LGR6_PYTIN</name>
<protein>
    <recommendedName>
        <fullName evidence="4">TRP C-terminal domain-containing protein</fullName>
    </recommendedName>
</protein>
<feature type="compositionally biased region" description="Pro residues" evidence="1">
    <location>
        <begin position="140"/>
        <end position="160"/>
    </location>
</feature>
<feature type="compositionally biased region" description="Pro residues" evidence="1">
    <location>
        <begin position="89"/>
        <end position="104"/>
    </location>
</feature>
<feature type="transmembrane region" description="Helical" evidence="2">
    <location>
        <begin position="657"/>
        <end position="678"/>
    </location>
</feature>
<evidence type="ECO:0000259" key="4">
    <source>
        <dbReference type="Pfam" id="PF06011"/>
    </source>
</evidence>
<feature type="compositionally biased region" description="Pro residues" evidence="1">
    <location>
        <begin position="230"/>
        <end position="257"/>
    </location>
</feature>
<dbReference type="EMBL" id="JAKCXM010000246">
    <property type="protein sequence ID" value="KAJ0397566.1"/>
    <property type="molecule type" value="Genomic_DNA"/>
</dbReference>
<feature type="transmembrane region" description="Helical" evidence="2">
    <location>
        <begin position="795"/>
        <end position="818"/>
    </location>
</feature>
<gene>
    <name evidence="5" type="ORF">P43SY_003441</name>
</gene>
<dbReference type="AlphaFoldDB" id="A0AAD5LGR6"/>
<dbReference type="PANTHER" id="PTHR31145:SF6">
    <property type="entry name" value="INTEGRAL MEMBRANE PROTEIN (AFU_ORTHOLOGUE AFUA_7G01610)"/>
    <property type="match status" value="1"/>
</dbReference>
<keyword evidence="2" id="KW-0472">Membrane</keyword>
<feature type="compositionally biased region" description="Low complexity" evidence="1">
    <location>
        <begin position="443"/>
        <end position="456"/>
    </location>
</feature>
<feature type="transmembrane region" description="Helical" evidence="2">
    <location>
        <begin position="690"/>
        <end position="710"/>
    </location>
</feature>
<evidence type="ECO:0000256" key="3">
    <source>
        <dbReference type="SAM" id="SignalP"/>
    </source>
</evidence>
<dbReference type="PRINTS" id="PR01217">
    <property type="entry name" value="PRICHEXTENSN"/>
</dbReference>
<feature type="signal peptide" evidence="3">
    <location>
        <begin position="1"/>
        <end position="24"/>
    </location>
</feature>
<feature type="compositionally biased region" description="Pro residues" evidence="1">
    <location>
        <begin position="39"/>
        <end position="81"/>
    </location>
</feature>
<keyword evidence="6" id="KW-1185">Reference proteome</keyword>
<feature type="region of interest" description="Disordered" evidence="1">
    <location>
        <begin position="899"/>
        <end position="918"/>
    </location>
</feature>
<comment type="caution">
    <text evidence="5">The sequence shown here is derived from an EMBL/GenBank/DDBJ whole genome shotgun (WGS) entry which is preliminary data.</text>
</comment>
<feature type="transmembrane region" description="Helical" evidence="2">
    <location>
        <begin position="830"/>
        <end position="848"/>
    </location>
</feature>
<evidence type="ECO:0000256" key="2">
    <source>
        <dbReference type="SAM" id="Phobius"/>
    </source>
</evidence>
<dbReference type="InterPro" id="IPR040241">
    <property type="entry name" value="TRP_Flc/Pkd2-like"/>
</dbReference>
<dbReference type="InterPro" id="IPR010308">
    <property type="entry name" value="TRP_C"/>
</dbReference>
<evidence type="ECO:0000313" key="5">
    <source>
        <dbReference type="EMBL" id="KAJ0397566.1"/>
    </source>
</evidence>
<dbReference type="Pfam" id="PF06011">
    <property type="entry name" value="TRP"/>
    <property type="match status" value="1"/>
</dbReference>
<feature type="region of interest" description="Disordered" evidence="1">
    <location>
        <begin position="425"/>
        <end position="467"/>
    </location>
</feature>
<feature type="compositionally biased region" description="Polar residues" evidence="1">
    <location>
        <begin position="372"/>
        <end position="381"/>
    </location>
</feature>
<keyword evidence="2" id="KW-1133">Transmembrane helix</keyword>
<sequence length="918" mass="97337">MVHVGRLLKAAALVAVLSAASAAAQDETAEPPVSRLPAPRTPPPPAPVDPDSPAPPVTRSPAPAPPTGAPDTPAPPVPSPTTVPVTSAPQPPTEAPVPVTPAPEPTTAAPVPVTPAPQPTTAAPVPDTPAPQPSTVAPVPDTPAPQPSTVAPVPPTPAPEPSTVAPVPDTPAPQPSTVAPVPPTPAPEPSTVAPVPVTPAPQPSTAAPVPVTPPPEPVSPAPKPTTGAPAPEPSPTTPPVPPVTPTPTSSPVPPVTAPPVTVTPTSPPVPPVTNTPTSPPVPPTTTSPSPVPSPTGGPSPTDSPPSVSPKPTWTPPPVVTVVVGIETNAPSPTETPKKDKEKDKKKEERTTDDDSTSDKESNKQDIILFNATRLTESPTKSNPFEIKEVQRETQRPIVLDIKDNAAASEPPKKYVRGEVHLTTDEETETVDPVTGVSTSTSDNGANGNGKANNGANRPNVIGGRRRNMPTDAQSILSQSSAAFHDFLRYAACAFAGISVALLLFFHYVSLDASLSWTSAVWSPNTWEFMLYVGYLQQMASVSQLSLLKTPYYLWDFADSFAWTNFLVQRSSTTIRRRLETIVLGGVVAYADRLGIHETKILMHSVVGFVVIFGILVSVFFVIAMLAKRRAETALDDPSRLDENAQSIHRLRSASIRTLGLCVLIWYFALFPFSVFASFEISMEIQAKQAAGMLVVALISLVVVGFGVLAWSGRVILHKSKDDLLQFENMATWGSLYAEYTFRSRMFFIVGALVQISTGIIVGTMDSDPVQLIIVIVIETLYLLAVFVISPFAEKLVLHVTYALGALKILNYSLAFAFLNSNNMSGSGRNHVANVFIGINTFVIIVWFIRQLIVFSTYIRAWSERTAMIERNQEDSMAKYETRTATDSEVYASVATARHGETGGDSQLVSSGPSNFGRL</sequence>
<feature type="compositionally biased region" description="Pro residues" evidence="1">
    <location>
        <begin position="168"/>
        <end position="188"/>
    </location>
</feature>
<feature type="transmembrane region" description="Helical" evidence="2">
    <location>
        <begin position="769"/>
        <end position="788"/>
    </location>
</feature>
<dbReference type="Proteomes" id="UP001209570">
    <property type="component" value="Unassembled WGS sequence"/>
</dbReference>
<dbReference type="GO" id="GO:0055085">
    <property type="term" value="P:transmembrane transport"/>
    <property type="evidence" value="ECO:0007669"/>
    <property type="project" value="TreeGrafter"/>
</dbReference>
<feature type="compositionally biased region" description="Polar residues" evidence="1">
    <location>
        <begin position="903"/>
        <end position="918"/>
    </location>
</feature>
<dbReference type="GO" id="GO:0016020">
    <property type="term" value="C:membrane"/>
    <property type="evidence" value="ECO:0007669"/>
    <property type="project" value="TreeGrafter"/>
</dbReference>
<evidence type="ECO:0000313" key="6">
    <source>
        <dbReference type="Proteomes" id="UP001209570"/>
    </source>
</evidence>
<feature type="compositionally biased region" description="Basic and acidic residues" evidence="1">
    <location>
        <begin position="335"/>
        <end position="349"/>
    </location>
</feature>
<keyword evidence="2" id="KW-0812">Transmembrane</keyword>
<feature type="region of interest" description="Disordered" evidence="1">
    <location>
        <begin position="20"/>
        <end position="381"/>
    </location>
</feature>
<organism evidence="5 6">
    <name type="scientific">Pythium insidiosum</name>
    <name type="common">Pythiosis disease agent</name>
    <dbReference type="NCBI Taxonomy" id="114742"/>
    <lineage>
        <taxon>Eukaryota</taxon>
        <taxon>Sar</taxon>
        <taxon>Stramenopiles</taxon>
        <taxon>Oomycota</taxon>
        <taxon>Peronosporomycetes</taxon>
        <taxon>Pythiales</taxon>
        <taxon>Pythiaceae</taxon>
        <taxon>Pythium</taxon>
    </lineage>
</organism>
<proteinExistence type="predicted"/>
<accession>A0AAD5LGR6</accession>
<feature type="transmembrane region" description="Helical" evidence="2">
    <location>
        <begin position="745"/>
        <end position="763"/>
    </location>
</feature>
<dbReference type="PANTHER" id="PTHR31145">
    <property type="entry name" value="INTEGRAL MEMBRANE PROTEIN (AFU_ORTHOLOGUE AFUA_7G01610)"/>
    <property type="match status" value="1"/>
</dbReference>
<feature type="compositionally biased region" description="Pro residues" evidence="1">
    <location>
        <begin position="210"/>
        <end position="223"/>
    </location>
</feature>
<feature type="transmembrane region" description="Helical" evidence="2">
    <location>
        <begin position="486"/>
        <end position="508"/>
    </location>
</feature>
<feature type="compositionally biased region" description="Pro residues" evidence="1">
    <location>
        <begin position="265"/>
        <end position="318"/>
    </location>
</feature>
<keyword evidence="3" id="KW-0732">Signal</keyword>
<reference evidence="5" key="1">
    <citation type="submission" date="2021-12" db="EMBL/GenBank/DDBJ databases">
        <title>Prjna785345.</title>
        <authorList>
            <person name="Rujirawat T."/>
            <person name="Krajaejun T."/>
        </authorList>
    </citation>
    <scope>NUCLEOTIDE SEQUENCE</scope>
    <source>
        <strain evidence="5">Pi057C3</strain>
    </source>
</reference>
<feature type="transmembrane region" description="Helical" evidence="2">
    <location>
        <begin position="601"/>
        <end position="626"/>
    </location>
</feature>
<feature type="transmembrane region" description="Helical" evidence="2">
    <location>
        <begin position="578"/>
        <end position="595"/>
    </location>
</feature>
<feature type="chain" id="PRO_5041934916" description="TRP C-terminal domain-containing protein" evidence="3">
    <location>
        <begin position="25"/>
        <end position="918"/>
    </location>
</feature>
<evidence type="ECO:0000256" key="1">
    <source>
        <dbReference type="SAM" id="MobiDB-lite"/>
    </source>
</evidence>
<feature type="domain" description="TRP C-terminal" evidence="4">
    <location>
        <begin position="579"/>
        <end position="866"/>
    </location>
</feature>